<dbReference type="Pfam" id="PF01381">
    <property type="entry name" value="HTH_3"/>
    <property type="match status" value="1"/>
</dbReference>
<evidence type="ECO:0000313" key="2">
    <source>
        <dbReference type="EMBL" id="PSH65977.1"/>
    </source>
</evidence>
<dbReference type="EMBL" id="PGGM01000002">
    <property type="protein sequence ID" value="PSH65977.1"/>
    <property type="molecule type" value="Genomic_DNA"/>
</dbReference>
<dbReference type="PROSITE" id="PS50943">
    <property type="entry name" value="HTH_CROC1"/>
    <property type="match status" value="1"/>
</dbReference>
<dbReference type="InterPro" id="IPR001387">
    <property type="entry name" value="Cro/C1-type_HTH"/>
</dbReference>
<sequence>MDKRDLSRLFQERVKSLLLRSGDNQSSFAASVGIDRSALSQLLSGQSTRLPRVETLLNIAERYGVSLDWLLGLSQDEGIIGELRPSLEIEEGVDGFEQTLLVRWHAEATGSKIRYVPARFPDLLRTRAVIAYETSMVHRDPATQISETAFRLDYNRQPGTDMEVCMPFQRLQDFAAGCGIWSDLPRSVRLQQLEHMAVLLDELYPSFRLYLFDGRERYSVPYTVFGPYRAAIFVGEMYLVLNTTEAVLTLQRHFDGLIRVAKINAHEVAAYIPSLKVV</sequence>
<keyword evidence="3" id="KW-1185">Reference proteome</keyword>
<evidence type="ECO:0000313" key="3">
    <source>
        <dbReference type="Proteomes" id="UP000241764"/>
    </source>
</evidence>
<dbReference type="Proteomes" id="UP000241764">
    <property type="component" value="Unassembled WGS sequence"/>
</dbReference>
<dbReference type="GO" id="GO:0003677">
    <property type="term" value="F:DNA binding"/>
    <property type="evidence" value="ECO:0007669"/>
    <property type="project" value="InterPro"/>
</dbReference>
<comment type="caution">
    <text evidence="2">The sequence shown here is derived from an EMBL/GenBank/DDBJ whole genome shotgun (WGS) entry which is preliminary data.</text>
</comment>
<dbReference type="AlphaFoldDB" id="A0A2P7BHN5"/>
<organism evidence="2 3">
    <name type="scientific">Phyllobacterium sophorae</name>
    <dbReference type="NCBI Taxonomy" id="1520277"/>
    <lineage>
        <taxon>Bacteria</taxon>
        <taxon>Pseudomonadati</taxon>
        <taxon>Pseudomonadota</taxon>
        <taxon>Alphaproteobacteria</taxon>
        <taxon>Hyphomicrobiales</taxon>
        <taxon>Phyllobacteriaceae</taxon>
        <taxon>Phyllobacterium</taxon>
    </lineage>
</organism>
<proteinExistence type="predicted"/>
<reference evidence="3" key="1">
    <citation type="submission" date="2017-11" db="EMBL/GenBank/DDBJ databases">
        <authorList>
            <person name="Kuznetsova I."/>
            <person name="Sazanova A."/>
            <person name="Chirak E."/>
            <person name="Safronova V."/>
            <person name="Willems A."/>
        </authorList>
    </citation>
    <scope>NUCLEOTIDE SEQUENCE [LARGE SCALE GENOMIC DNA]</scope>
    <source>
        <strain evidence="3">CCBAU 03422</strain>
    </source>
</reference>
<dbReference type="SMART" id="SM00530">
    <property type="entry name" value="HTH_XRE"/>
    <property type="match status" value="1"/>
</dbReference>
<feature type="domain" description="HTH cro/C1-type" evidence="1">
    <location>
        <begin position="14"/>
        <end position="70"/>
    </location>
</feature>
<dbReference type="SUPFAM" id="SSF47413">
    <property type="entry name" value="lambda repressor-like DNA-binding domains"/>
    <property type="match status" value="1"/>
</dbReference>
<dbReference type="InterPro" id="IPR010982">
    <property type="entry name" value="Lambda_DNA-bd_dom_sf"/>
</dbReference>
<dbReference type="OrthoDB" id="8895516at2"/>
<dbReference type="CDD" id="cd00093">
    <property type="entry name" value="HTH_XRE"/>
    <property type="match status" value="1"/>
</dbReference>
<dbReference type="RefSeq" id="WP_106662845.1">
    <property type="nucleotide sequence ID" value="NZ_PGGM01000002.1"/>
</dbReference>
<dbReference type="Gene3D" id="1.10.260.40">
    <property type="entry name" value="lambda repressor-like DNA-binding domains"/>
    <property type="match status" value="1"/>
</dbReference>
<protein>
    <submittedName>
        <fullName evidence="2">Transcriptional regulator</fullName>
    </submittedName>
</protein>
<gene>
    <name evidence="2" type="ORF">CU103_05040</name>
</gene>
<name>A0A2P7BHN5_9HYPH</name>
<accession>A0A2P7BHN5</accession>
<evidence type="ECO:0000259" key="1">
    <source>
        <dbReference type="PROSITE" id="PS50943"/>
    </source>
</evidence>